<name>A0A9N9MHQ4_9CUCU</name>
<dbReference type="InterPro" id="IPR006578">
    <property type="entry name" value="MADF-dom"/>
</dbReference>
<dbReference type="AlphaFoldDB" id="A0A9N9MHQ4"/>
<feature type="compositionally biased region" description="Acidic residues" evidence="1">
    <location>
        <begin position="78"/>
        <end position="87"/>
    </location>
</feature>
<reference evidence="3" key="1">
    <citation type="submission" date="2022-01" db="EMBL/GenBank/DDBJ databases">
        <authorList>
            <person name="King R."/>
        </authorList>
    </citation>
    <scope>NUCLEOTIDE SEQUENCE</scope>
</reference>
<dbReference type="Proteomes" id="UP001152799">
    <property type="component" value="Chromosome 2"/>
</dbReference>
<dbReference type="Pfam" id="PF10545">
    <property type="entry name" value="MADF_DNA_bdg"/>
    <property type="match status" value="1"/>
</dbReference>
<evidence type="ECO:0000256" key="1">
    <source>
        <dbReference type="SAM" id="MobiDB-lite"/>
    </source>
</evidence>
<dbReference type="OrthoDB" id="10071528at2759"/>
<gene>
    <name evidence="3" type="ORF">CEUTPL_LOCUS5125</name>
</gene>
<accession>A0A9N9MHQ4</accession>
<evidence type="ECO:0000313" key="3">
    <source>
        <dbReference type="EMBL" id="CAG9764485.1"/>
    </source>
</evidence>
<organism evidence="3 4">
    <name type="scientific">Ceutorhynchus assimilis</name>
    <name type="common">cabbage seed weevil</name>
    <dbReference type="NCBI Taxonomy" id="467358"/>
    <lineage>
        <taxon>Eukaryota</taxon>
        <taxon>Metazoa</taxon>
        <taxon>Ecdysozoa</taxon>
        <taxon>Arthropoda</taxon>
        <taxon>Hexapoda</taxon>
        <taxon>Insecta</taxon>
        <taxon>Pterygota</taxon>
        <taxon>Neoptera</taxon>
        <taxon>Endopterygota</taxon>
        <taxon>Coleoptera</taxon>
        <taxon>Polyphaga</taxon>
        <taxon>Cucujiformia</taxon>
        <taxon>Curculionidae</taxon>
        <taxon>Ceutorhynchinae</taxon>
        <taxon>Ceutorhynchus</taxon>
    </lineage>
</organism>
<feature type="domain" description="MADF" evidence="2">
    <location>
        <begin position="12"/>
        <end position="42"/>
    </location>
</feature>
<keyword evidence="4" id="KW-1185">Reference proteome</keyword>
<proteinExistence type="predicted"/>
<evidence type="ECO:0000259" key="2">
    <source>
        <dbReference type="Pfam" id="PF10545"/>
    </source>
</evidence>
<dbReference type="EMBL" id="OU892278">
    <property type="protein sequence ID" value="CAG9764485.1"/>
    <property type="molecule type" value="Genomic_DNA"/>
</dbReference>
<protein>
    <recommendedName>
        <fullName evidence="2">MADF domain-containing protein</fullName>
    </recommendedName>
</protein>
<sequence>MDDGIVIDNDILISLVEARPVLWDKSLDTFEDRNAKRNAWNQDQVCCELIADFEESISTGLRQPGKTARYGRAPELGTEPEDSGEDIEETCEDVEDNHLNRLTVQMNSLFQIMFYEIHRGKKETPLYTMTAHIYAKCKNSSNDVANRKGTVKAAGLNKRSCELTTQLPCQNVQNYHKPLKPRSLQEDFQVGEYMNIAISNSAVTEANATEFLISLVRSGITDEKNPVPSWARIQALTSQKIVPLKKVGFLPVIPSLVTNYSTIFTALKNFENIRAQLEDQSTLSVFCDDADDGIFHIIAEILMNNPASFSYDGCLSHDKSAIAMRRKLSQWLWNKRWAY</sequence>
<feature type="region of interest" description="Disordered" evidence="1">
    <location>
        <begin position="65"/>
        <end position="87"/>
    </location>
</feature>
<evidence type="ECO:0000313" key="4">
    <source>
        <dbReference type="Proteomes" id="UP001152799"/>
    </source>
</evidence>